<dbReference type="EMBL" id="CP012746">
    <property type="protein sequence ID" value="ALL62884.1"/>
    <property type="molecule type" value="Genomic_DNA"/>
</dbReference>
<evidence type="ECO:0000313" key="2">
    <source>
        <dbReference type="Proteomes" id="UP000019146"/>
    </source>
</evidence>
<evidence type="ECO:0000313" key="1">
    <source>
        <dbReference type="EMBL" id="ALL62884.1"/>
    </source>
</evidence>
<dbReference type="Proteomes" id="UP000019146">
    <property type="component" value="Chromosome 1"/>
</dbReference>
<dbReference type="SUPFAM" id="SSF51735">
    <property type="entry name" value="NAD(P)-binding Rossmann-fold domains"/>
    <property type="match status" value="1"/>
</dbReference>
<dbReference type="AlphaFoldDB" id="A0A0P0R4R5"/>
<dbReference type="GeneID" id="98906459"/>
<dbReference type="InterPro" id="IPR036291">
    <property type="entry name" value="NAD(P)-bd_dom_sf"/>
</dbReference>
<dbReference type="KEGG" id="bcai:K788_0005940"/>
<gene>
    <name evidence="1" type="ORF">K788_0005940</name>
</gene>
<dbReference type="Gene3D" id="3.40.50.720">
    <property type="entry name" value="NAD(P)-binding Rossmann-like Domain"/>
    <property type="match status" value="1"/>
</dbReference>
<name>A0A0P0R4R5_9BURK</name>
<reference evidence="1 2" key="1">
    <citation type="journal article" date="2014" name="Genome Announc.">
        <title>Draft Genome Sequence of the Haloacid-Degrading Burkholderia caribensis Strain MBA4.</title>
        <authorList>
            <person name="Pan Y."/>
            <person name="Kong K.F."/>
            <person name="Tsang J.S."/>
        </authorList>
    </citation>
    <scope>NUCLEOTIDE SEQUENCE [LARGE SCALE GENOMIC DNA]</scope>
    <source>
        <strain evidence="1 2">MBA4</strain>
    </source>
</reference>
<sequence>MVNNLDTDPARETVEAFKKIWVKAVARFGNVIAPDFADRFVRTVLLAFKGIDIIVNNAGKTRDPED</sequence>
<accession>A0A0P0R4R5</accession>
<dbReference type="RefSeq" id="WP_051453684.1">
    <property type="nucleotide sequence ID" value="NZ_CP012746.1"/>
</dbReference>
<proteinExistence type="predicted"/>
<organism evidence="1 2">
    <name type="scientific">Paraburkholderia caribensis MBA4</name>
    <dbReference type="NCBI Taxonomy" id="1323664"/>
    <lineage>
        <taxon>Bacteria</taxon>
        <taxon>Pseudomonadati</taxon>
        <taxon>Pseudomonadota</taxon>
        <taxon>Betaproteobacteria</taxon>
        <taxon>Burkholderiales</taxon>
        <taxon>Burkholderiaceae</taxon>
        <taxon>Paraburkholderia</taxon>
    </lineage>
</organism>
<protein>
    <submittedName>
        <fullName evidence="1">3-oxoacyl-[acyl-carrier protein] reductase</fullName>
    </submittedName>
</protein>